<keyword evidence="2 8" id="KW-0732">Signal</keyword>
<dbReference type="InterPro" id="IPR014169">
    <property type="entry name" value="Pal_lipo_C"/>
</dbReference>
<keyword evidence="4 8" id="KW-0564">Palmitate</keyword>
<feature type="compositionally biased region" description="Basic and acidic residues" evidence="9">
    <location>
        <begin position="162"/>
        <end position="171"/>
    </location>
</feature>
<dbReference type="PRINTS" id="PR01021">
    <property type="entry name" value="OMPADOMAIN"/>
</dbReference>
<dbReference type="GO" id="GO:0009279">
    <property type="term" value="C:cell outer membrane"/>
    <property type="evidence" value="ECO:0007669"/>
    <property type="project" value="UniProtKB-SubCell"/>
</dbReference>
<keyword evidence="1" id="KW-0132">Cell division</keyword>
<dbReference type="NCBIfam" id="TIGR02802">
    <property type="entry name" value="Pal_lipo"/>
    <property type="match status" value="1"/>
</dbReference>
<dbReference type="Proteomes" id="UP000006250">
    <property type="component" value="Unassembled WGS sequence"/>
</dbReference>
<dbReference type="RefSeq" id="WP_005995881.1">
    <property type="nucleotide sequence ID" value="NZ_AECZ01000031.1"/>
</dbReference>
<sequence length="171" mass="18939" precursor="true">MTRSRILTLAVLVLMLSLTGFGCAKKAGGPGDGSGTSWEDQEKARLEQERALREKMGQAANELAQMIHFAFDSSNLTAESRQILTRKAEIMRQYPQIKVIVEGNCDQRGTAEYNLALGERRAQAAAQYLSNLGIPADRLSTVSYGKERPLDPGHSEAAYAKNRRDEFRATY</sequence>
<dbReference type="STRING" id="596151.DesfrDRAFT_3384"/>
<dbReference type="OrthoDB" id="9809164at2"/>
<dbReference type="EMBL" id="AECZ01000031">
    <property type="protein sequence ID" value="EFL49836.1"/>
    <property type="molecule type" value="Genomic_DNA"/>
</dbReference>
<dbReference type="SUPFAM" id="SSF103088">
    <property type="entry name" value="OmpA-like"/>
    <property type="match status" value="1"/>
</dbReference>
<proteinExistence type="inferred from homology"/>
<dbReference type="PROSITE" id="PS51123">
    <property type="entry name" value="OMPA_2"/>
    <property type="match status" value="1"/>
</dbReference>
<evidence type="ECO:0000256" key="8">
    <source>
        <dbReference type="HAMAP-Rule" id="MF_02204"/>
    </source>
</evidence>
<dbReference type="InterPro" id="IPR050330">
    <property type="entry name" value="Bact_OuterMem_StrucFunc"/>
</dbReference>
<dbReference type="eggNOG" id="COG2885">
    <property type="taxonomic scope" value="Bacteria"/>
</dbReference>
<comment type="subcellular location">
    <subcellularLocation>
        <location evidence="8">Cell outer membrane</location>
        <topology evidence="8">Lipid-anchor</topology>
    </subcellularLocation>
</comment>
<keyword evidence="3 8" id="KW-0472">Membrane</keyword>
<organism evidence="11 12">
    <name type="scientific">Solidesulfovibrio fructosivorans JJ]</name>
    <dbReference type="NCBI Taxonomy" id="596151"/>
    <lineage>
        <taxon>Bacteria</taxon>
        <taxon>Pseudomonadati</taxon>
        <taxon>Thermodesulfobacteriota</taxon>
        <taxon>Desulfovibrionia</taxon>
        <taxon>Desulfovibrionales</taxon>
        <taxon>Desulfovibrionaceae</taxon>
        <taxon>Solidesulfovibrio</taxon>
    </lineage>
</organism>
<feature type="domain" description="OmpA-like" evidence="10">
    <location>
        <begin position="56"/>
        <end position="171"/>
    </location>
</feature>
<evidence type="ECO:0000256" key="3">
    <source>
        <dbReference type="ARBA" id="ARBA00023136"/>
    </source>
</evidence>
<evidence type="ECO:0000256" key="6">
    <source>
        <dbReference type="ARBA" id="ARBA00023288"/>
    </source>
</evidence>
<evidence type="ECO:0000256" key="9">
    <source>
        <dbReference type="SAM" id="MobiDB-lite"/>
    </source>
</evidence>
<dbReference type="CDD" id="cd07185">
    <property type="entry name" value="OmpA_C-like"/>
    <property type="match status" value="1"/>
</dbReference>
<dbReference type="InterPro" id="IPR039001">
    <property type="entry name" value="Pal"/>
</dbReference>
<evidence type="ECO:0000259" key="10">
    <source>
        <dbReference type="PROSITE" id="PS51123"/>
    </source>
</evidence>
<dbReference type="PANTHER" id="PTHR30329:SF21">
    <property type="entry name" value="LIPOPROTEIN YIAD-RELATED"/>
    <property type="match status" value="1"/>
</dbReference>
<gene>
    <name evidence="8" type="primary">pal</name>
    <name evidence="11" type="ORF">DesfrDRAFT_3384</name>
</gene>
<evidence type="ECO:0000256" key="4">
    <source>
        <dbReference type="ARBA" id="ARBA00023139"/>
    </source>
</evidence>
<dbReference type="GO" id="GO:0051301">
    <property type="term" value="P:cell division"/>
    <property type="evidence" value="ECO:0007669"/>
    <property type="project" value="UniProtKB-KW"/>
</dbReference>
<dbReference type="InterPro" id="IPR006665">
    <property type="entry name" value="OmpA-like"/>
</dbReference>
<dbReference type="Gene3D" id="3.30.1330.60">
    <property type="entry name" value="OmpA-like domain"/>
    <property type="match status" value="1"/>
</dbReference>
<dbReference type="HAMAP" id="MF_02204">
    <property type="entry name" value="Pal"/>
    <property type="match status" value="1"/>
</dbReference>
<evidence type="ECO:0000256" key="1">
    <source>
        <dbReference type="ARBA" id="ARBA00022618"/>
    </source>
</evidence>
<reference evidence="11 12" key="1">
    <citation type="submission" date="2010-08" db="EMBL/GenBank/DDBJ databases">
        <title>The draft genome of Desulfovibrio fructosovorans JJ.</title>
        <authorList>
            <consortium name="US DOE Joint Genome Institute (JGI-PGF)"/>
            <person name="Lucas S."/>
            <person name="Copeland A."/>
            <person name="Lapidus A."/>
            <person name="Cheng J.-F."/>
            <person name="Bruce D."/>
            <person name="Goodwin L."/>
            <person name="Pitluck S."/>
            <person name="Land M.L."/>
            <person name="Hauser L."/>
            <person name="Chang Y.-J."/>
            <person name="Jeffries C."/>
            <person name="Wall J.D."/>
            <person name="Stahl D.A."/>
            <person name="Arkin A.P."/>
            <person name="Dehal P."/>
            <person name="Stolyar S.M."/>
            <person name="Hazen T.C."/>
            <person name="Woyke T.J."/>
        </authorList>
    </citation>
    <scope>NUCLEOTIDE SEQUENCE [LARGE SCALE GENOMIC DNA]</scope>
    <source>
        <strain evidence="11 12">JJ</strain>
    </source>
</reference>
<evidence type="ECO:0000256" key="7">
    <source>
        <dbReference type="ARBA" id="ARBA00023306"/>
    </source>
</evidence>
<protein>
    <recommendedName>
        <fullName evidence="8">Peptidoglycan-associated lipoprotein</fullName>
        <shortName evidence="8">PAL</shortName>
    </recommendedName>
</protein>
<dbReference type="InterPro" id="IPR006664">
    <property type="entry name" value="OMP_bac"/>
</dbReference>
<evidence type="ECO:0000256" key="2">
    <source>
        <dbReference type="ARBA" id="ARBA00022729"/>
    </source>
</evidence>
<evidence type="ECO:0000313" key="12">
    <source>
        <dbReference type="Proteomes" id="UP000006250"/>
    </source>
</evidence>
<name>E1K0I4_SOLFR</name>
<comment type="caution">
    <text evidence="11">The sequence shown here is derived from an EMBL/GenBank/DDBJ whole genome shotgun (WGS) entry which is preliminary data.</text>
</comment>
<dbReference type="PROSITE" id="PS51257">
    <property type="entry name" value="PROKAR_LIPOPROTEIN"/>
    <property type="match status" value="1"/>
</dbReference>
<keyword evidence="6 8" id="KW-0449">Lipoprotein</keyword>
<accession>E1K0I4</accession>
<keyword evidence="5 8" id="KW-0998">Cell outer membrane</keyword>
<evidence type="ECO:0000256" key="5">
    <source>
        <dbReference type="ARBA" id="ARBA00023237"/>
    </source>
</evidence>
<dbReference type="Pfam" id="PF00691">
    <property type="entry name" value="OmpA"/>
    <property type="match status" value="1"/>
</dbReference>
<keyword evidence="7" id="KW-0131">Cell cycle</keyword>
<dbReference type="PANTHER" id="PTHR30329">
    <property type="entry name" value="STATOR ELEMENT OF FLAGELLAR MOTOR COMPLEX"/>
    <property type="match status" value="1"/>
</dbReference>
<dbReference type="AlphaFoldDB" id="E1K0I4"/>
<dbReference type="InterPro" id="IPR036737">
    <property type="entry name" value="OmpA-like_sf"/>
</dbReference>
<evidence type="ECO:0000313" key="11">
    <source>
        <dbReference type="EMBL" id="EFL49836.1"/>
    </source>
</evidence>
<feature type="region of interest" description="Disordered" evidence="9">
    <location>
        <begin position="147"/>
        <end position="171"/>
    </location>
</feature>
<keyword evidence="12" id="KW-1185">Reference proteome</keyword>
<comment type="similarity">
    <text evidence="8">Belongs to the Pal lipoprotein family.</text>
</comment>